<feature type="coiled-coil region" evidence="1">
    <location>
        <begin position="1"/>
        <end position="28"/>
    </location>
</feature>
<evidence type="ECO:0000256" key="1">
    <source>
        <dbReference type="SAM" id="Coils"/>
    </source>
</evidence>
<dbReference type="AlphaFoldDB" id="A0A699KZK2"/>
<dbReference type="SUPFAM" id="SSF50630">
    <property type="entry name" value="Acid proteases"/>
    <property type="match status" value="1"/>
</dbReference>
<keyword evidence="1" id="KW-0175">Coiled coil</keyword>
<dbReference type="Pfam" id="PF08284">
    <property type="entry name" value="RVP_2"/>
    <property type="match status" value="1"/>
</dbReference>
<gene>
    <name evidence="3" type="ORF">Tci_681903</name>
</gene>
<keyword evidence="3" id="KW-0808">Transferase</keyword>
<feature type="region of interest" description="Disordered" evidence="2">
    <location>
        <begin position="87"/>
        <end position="106"/>
    </location>
</feature>
<accession>A0A699KZK2</accession>
<dbReference type="PANTHER" id="PTHR15503:SF45">
    <property type="entry name" value="RNA-DIRECTED DNA POLYMERASE HOMOLOG"/>
    <property type="match status" value="1"/>
</dbReference>
<dbReference type="Gene3D" id="2.40.70.10">
    <property type="entry name" value="Acid Proteases"/>
    <property type="match status" value="1"/>
</dbReference>
<name>A0A699KZK2_TANCI</name>
<sequence length="265" mass="29312">VETLQATLEVAREEITDLEFQLDESEAGRPSSIDMTLSYMETHYLLSSLVILKKMSTTRQTLSSKAIKRLITQRVADVLTAYKTNRNSRAGANDGAGASDSVGGVDHTARPLPLPPTNQRILVTFFECEVKGQYKSECSKLKNPNKRRAHAKAFVLGGGEALQDPNVVTGMFLLNNRYAYVLFDSGADRSFVSVVFSPLIDITPTALDTKYTIELADGKLIEADNIIRGCALNLLNHPLNINLMPVDLKFFDVILGMEWLSKYHA</sequence>
<reference evidence="3" key="1">
    <citation type="journal article" date="2019" name="Sci. Rep.">
        <title>Draft genome of Tanacetum cinerariifolium, the natural source of mosquito coil.</title>
        <authorList>
            <person name="Yamashiro T."/>
            <person name="Shiraishi A."/>
            <person name="Satake H."/>
            <person name="Nakayama K."/>
        </authorList>
    </citation>
    <scope>NUCLEOTIDE SEQUENCE</scope>
</reference>
<comment type="caution">
    <text evidence="3">The sequence shown here is derived from an EMBL/GenBank/DDBJ whole genome shotgun (WGS) entry which is preliminary data.</text>
</comment>
<dbReference type="InterPro" id="IPR021109">
    <property type="entry name" value="Peptidase_aspartic_dom_sf"/>
</dbReference>
<dbReference type="EMBL" id="BKCJ010551789">
    <property type="protein sequence ID" value="GFB09932.1"/>
    <property type="molecule type" value="Genomic_DNA"/>
</dbReference>
<dbReference type="CDD" id="cd00303">
    <property type="entry name" value="retropepsin_like"/>
    <property type="match status" value="1"/>
</dbReference>
<organism evidence="3">
    <name type="scientific">Tanacetum cinerariifolium</name>
    <name type="common">Dalmatian daisy</name>
    <name type="synonym">Chrysanthemum cinerariifolium</name>
    <dbReference type="NCBI Taxonomy" id="118510"/>
    <lineage>
        <taxon>Eukaryota</taxon>
        <taxon>Viridiplantae</taxon>
        <taxon>Streptophyta</taxon>
        <taxon>Embryophyta</taxon>
        <taxon>Tracheophyta</taxon>
        <taxon>Spermatophyta</taxon>
        <taxon>Magnoliopsida</taxon>
        <taxon>eudicotyledons</taxon>
        <taxon>Gunneridae</taxon>
        <taxon>Pentapetalae</taxon>
        <taxon>asterids</taxon>
        <taxon>campanulids</taxon>
        <taxon>Asterales</taxon>
        <taxon>Asteraceae</taxon>
        <taxon>Asteroideae</taxon>
        <taxon>Anthemideae</taxon>
        <taxon>Anthemidinae</taxon>
        <taxon>Tanacetum</taxon>
    </lineage>
</organism>
<proteinExistence type="predicted"/>
<dbReference type="InterPro" id="IPR032567">
    <property type="entry name" value="RTL1-rel"/>
</dbReference>
<dbReference type="GO" id="GO:0003964">
    <property type="term" value="F:RNA-directed DNA polymerase activity"/>
    <property type="evidence" value="ECO:0007669"/>
    <property type="project" value="UniProtKB-KW"/>
</dbReference>
<feature type="non-terminal residue" evidence="3">
    <location>
        <position position="1"/>
    </location>
</feature>
<evidence type="ECO:0000256" key="2">
    <source>
        <dbReference type="SAM" id="MobiDB-lite"/>
    </source>
</evidence>
<dbReference type="PANTHER" id="PTHR15503">
    <property type="entry name" value="LDOC1 RELATED"/>
    <property type="match status" value="1"/>
</dbReference>
<protein>
    <submittedName>
        <fullName evidence="3">Reverse transcriptase domain-containing protein</fullName>
    </submittedName>
</protein>
<evidence type="ECO:0000313" key="3">
    <source>
        <dbReference type="EMBL" id="GFB09932.1"/>
    </source>
</evidence>
<keyword evidence="3" id="KW-0548">Nucleotidyltransferase</keyword>
<keyword evidence="3" id="KW-0695">RNA-directed DNA polymerase</keyword>